<dbReference type="InterPro" id="IPR012944">
    <property type="entry name" value="SusD_RagB_dom"/>
</dbReference>
<keyword evidence="5" id="KW-0998">Cell outer membrane</keyword>
<reference evidence="8 9" key="1">
    <citation type="journal article" date="2015" name="Genom Data">
        <title>Draft genome sequence of a multidrug-resistant Chryseobacterium indologenes isolate from Malaysia.</title>
        <authorList>
            <person name="Yu C.Y."/>
            <person name="Ang G.Y."/>
            <person name="Cheng H.J."/>
            <person name="Cheong Y.M."/>
            <person name="Yin W.F."/>
            <person name="Chan K.G."/>
        </authorList>
    </citation>
    <scope>NUCLEOTIDE SEQUENCE [LARGE SCALE GENOMIC DNA]</scope>
    <source>
        <strain evidence="8 9">CI_885</strain>
    </source>
</reference>
<comment type="similarity">
    <text evidence="2">Belongs to the SusD family.</text>
</comment>
<dbReference type="PATRIC" id="fig|253.9.peg.3863"/>
<evidence type="ECO:0000256" key="4">
    <source>
        <dbReference type="ARBA" id="ARBA00023136"/>
    </source>
</evidence>
<organism evidence="8 9">
    <name type="scientific">Chryseobacterium indologenes</name>
    <name type="common">Flavobacterium indologenes</name>
    <dbReference type="NCBI Taxonomy" id="253"/>
    <lineage>
        <taxon>Bacteria</taxon>
        <taxon>Pseudomonadati</taxon>
        <taxon>Bacteroidota</taxon>
        <taxon>Flavobacteriia</taxon>
        <taxon>Flavobacteriales</taxon>
        <taxon>Weeksellaceae</taxon>
        <taxon>Chryseobacterium group</taxon>
        <taxon>Chryseobacterium</taxon>
    </lineage>
</organism>
<dbReference type="AlphaFoldDB" id="A0A0N1KR91"/>
<name>A0A0N1KR91_CHRID</name>
<dbReference type="SUPFAM" id="SSF48452">
    <property type="entry name" value="TPR-like"/>
    <property type="match status" value="1"/>
</dbReference>
<dbReference type="InterPro" id="IPR011990">
    <property type="entry name" value="TPR-like_helical_dom_sf"/>
</dbReference>
<dbReference type="Gene3D" id="2.20.20.130">
    <property type="match status" value="1"/>
</dbReference>
<evidence type="ECO:0000313" key="8">
    <source>
        <dbReference type="EMBL" id="KPE48936.1"/>
    </source>
</evidence>
<keyword evidence="3" id="KW-0732">Signal</keyword>
<reference evidence="9" key="2">
    <citation type="submission" date="2015-09" db="EMBL/GenBank/DDBJ databases">
        <title>Draft genome sequence of a multidrug-resistant Chryseobacterium indologenes isolate from Malaysia.</title>
        <authorList>
            <person name="Yu C.Y."/>
            <person name="Ang G.Y."/>
            <person name="Chan K.-G."/>
        </authorList>
    </citation>
    <scope>NUCLEOTIDE SEQUENCE [LARGE SCALE GENOMIC DNA]</scope>
    <source>
        <strain evidence="9">CI_885</strain>
    </source>
</reference>
<dbReference type="GO" id="GO:0009279">
    <property type="term" value="C:cell outer membrane"/>
    <property type="evidence" value="ECO:0007669"/>
    <property type="project" value="UniProtKB-SubCell"/>
</dbReference>
<dbReference type="CDD" id="cd08977">
    <property type="entry name" value="SusD"/>
    <property type="match status" value="1"/>
</dbReference>
<evidence type="ECO:0000256" key="1">
    <source>
        <dbReference type="ARBA" id="ARBA00004442"/>
    </source>
</evidence>
<dbReference type="Gene3D" id="1.25.40.390">
    <property type="match status" value="1"/>
</dbReference>
<accession>A0A0N1KR91</accession>
<feature type="domain" description="SusD-like N-terminal" evidence="7">
    <location>
        <begin position="20"/>
        <end position="224"/>
    </location>
</feature>
<evidence type="ECO:0000256" key="3">
    <source>
        <dbReference type="ARBA" id="ARBA00022729"/>
    </source>
</evidence>
<dbReference type="Gene3D" id="1.25.40.900">
    <property type="match status" value="1"/>
</dbReference>
<feature type="domain" description="RagB/SusD" evidence="6">
    <location>
        <begin position="336"/>
        <end position="461"/>
    </location>
</feature>
<evidence type="ECO:0000259" key="6">
    <source>
        <dbReference type="Pfam" id="PF07980"/>
    </source>
</evidence>
<dbReference type="Pfam" id="PF07980">
    <property type="entry name" value="SusD_RagB"/>
    <property type="match status" value="1"/>
</dbReference>
<evidence type="ECO:0000256" key="5">
    <source>
        <dbReference type="ARBA" id="ARBA00023237"/>
    </source>
</evidence>
<proteinExistence type="inferred from homology"/>
<comment type="subcellular location">
    <subcellularLocation>
        <location evidence="1">Cell outer membrane</location>
    </subcellularLocation>
</comment>
<evidence type="ECO:0000313" key="9">
    <source>
        <dbReference type="Proteomes" id="UP000037953"/>
    </source>
</evidence>
<evidence type="ECO:0008006" key="10">
    <source>
        <dbReference type="Google" id="ProtNLM"/>
    </source>
</evidence>
<evidence type="ECO:0000259" key="7">
    <source>
        <dbReference type="Pfam" id="PF14322"/>
    </source>
</evidence>
<gene>
    <name evidence="8" type="ORF">AOB46_22710</name>
</gene>
<sequence>MVGFSLTSCSEEFIDTDFGNSEQAETITSVDKLQSFVTGAYGSMRAVGYYGAQFPLFAELRSDEMFTRRSSGYFTSVGNLSMTSTDQYTTGPYNAMYGVVAKANIVINSPDNLTWTQTLNQATIQEKVNKVKGEAYAIRALVFFDLLRLYGQQYSGGTKGVVIPTKYDPKANMARASVAETQAQIEADFNKALSLLSGNGFTNTDNRTELNEYSVKALMTRYYLYKKDYAKVRQYAADIVGSGVYKVAPKDSYVISWTLNNASTNSLFELAVGTANAYGASGMNSYMNVGGAYKNIGVLSATYGSYTAADVRRSSATFDFAPNTTIRLIKHKYPDMSGADNLKLVRYEEVLLNGAEAELPENGGSQINADDYYNAVSTNRGLASTSNVTLQNVKDERRRELLGEGFRMWDLLRWGMSVPVYGSAGTGTPVTLNIGDTRLAFPIPQAETNVSGTLVAPNPGYDNSL</sequence>
<dbReference type="Pfam" id="PF14322">
    <property type="entry name" value="SusD-like_3"/>
    <property type="match status" value="1"/>
</dbReference>
<dbReference type="EMBL" id="LJOD01000053">
    <property type="protein sequence ID" value="KPE48936.1"/>
    <property type="molecule type" value="Genomic_DNA"/>
</dbReference>
<dbReference type="InterPro" id="IPR033985">
    <property type="entry name" value="SusD-like_N"/>
</dbReference>
<dbReference type="Proteomes" id="UP000037953">
    <property type="component" value="Unassembled WGS sequence"/>
</dbReference>
<evidence type="ECO:0000256" key="2">
    <source>
        <dbReference type="ARBA" id="ARBA00006275"/>
    </source>
</evidence>
<keyword evidence="4" id="KW-0472">Membrane</keyword>
<comment type="caution">
    <text evidence="8">The sequence shown here is derived from an EMBL/GenBank/DDBJ whole genome shotgun (WGS) entry which is preliminary data.</text>
</comment>
<dbReference type="OrthoDB" id="630434at2"/>
<protein>
    <recommendedName>
        <fullName evidence="10">RagB/SusD family nutrient uptake outer membrane protein</fullName>
    </recommendedName>
</protein>